<name>A0A0D0AQD2_9AGAM</name>
<dbReference type="Proteomes" id="UP000054485">
    <property type="component" value="Unassembled WGS sequence"/>
</dbReference>
<dbReference type="InParanoid" id="A0A0D0AQD2"/>
<proteinExistence type="predicted"/>
<organism evidence="1 2">
    <name type="scientific">Suillus luteus UH-Slu-Lm8-n1</name>
    <dbReference type="NCBI Taxonomy" id="930992"/>
    <lineage>
        <taxon>Eukaryota</taxon>
        <taxon>Fungi</taxon>
        <taxon>Dikarya</taxon>
        <taxon>Basidiomycota</taxon>
        <taxon>Agaricomycotina</taxon>
        <taxon>Agaricomycetes</taxon>
        <taxon>Agaricomycetidae</taxon>
        <taxon>Boletales</taxon>
        <taxon>Suillineae</taxon>
        <taxon>Suillaceae</taxon>
        <taxon>Suillus</taxon>
    </lineage>
</organism>
<feature type="non-terminal residue" evidence="1">
    <location>
        <position position="50"/>
    </location>
</feature>
<sequence length="50" mass="5755">MIKIEGVHGCILDLTRCDSLARKVLVTWSRALTLMSKYKCWTRLEETATL</sequence>
<reference evidence="2" key="2">
    <citation type="submission" date="2015-01" db="EMBL/GenBank/DDBJ databases">
        <title>Evolutionary Origins and Diversification of the Mycorrhizal Mutualists.</title>
        <authorList>
            <consortium name="DOE Joint Genome Institute"/>
            <consortium name="Mycorrhizal Genomics Consortium"/>
            <person name="Kohler A."/>
            <person name="Kuo A."/>
            <person name="Nagy L.G."/>
            <person name="Floudas D."/>
            <person name="Copeland A."/>
            <person name="Barry K.W."/>
            <person name="Cichocki N."/>
            <person name="Veneault-Fourrey C."/>
            <person name="LaButti K."/>
            <person name="Lindquist E.A."/>
            <person name="Lipzen A."/>
            <person name="Lundell T."/>
            <person name="Morin E."/>
            <person name="Murat C."/>
            <person name="Riley R."/>
            <person name="Ohm R."/>
            <person name="Sun H."/>
            <person name="Tunlid A."/>
            <person name="Henrissat B."/>
            <person name="Grigoriev I.V."/>
            <person name="Hibbett D.S."/>
            <person name="Martin F."/>
        </authorList>
    </citation>
    <scope>NUCLEOTIDE SEQUENCE [LARGE SCALE GENOMIC DNA]</scope>
    <source>
        <strain evidence="2">UH-Slu-Lm8-n1</strain>
    </source>
</reference>
<gene>
    <name evidence="1" type="ORF">CY34DRAFT_807376</name>
</gene>
<dbReference type="AlphaFoldDB" id="A0A0D0AQD2"/>
<accession>A0A0D0AQD2</accession>
<keyword evidence="2" id="KW-1185">Reference proteome</keyword>
<dbReference type="HOGENOM" id="CLU_3130034_0_0_1"/>
<protein>
    <submittedName>
        <fullName evidence="1">Uncharacterized protein</fullName>
    </submittedName>
</protein>
<evidence type="ECO:0000313" key="1">
    <source>
        <dbReference type="EMBL" id="KIK40264.1"/>
    </source>
</evidence>
<reference evidence="1 2" key="1">
    <citation type="submission" date="2014-04" db="EMBL/GenBank/DDBJ databases">
        <authorList>
            <consortium name="DOE Joint Genome Institute"/>
            <person name="Kuo A."/>
            <person name="Ruytinx J."/>
            <person name="Rineau F."/>
            <person name="Colpaert J."/>
            <person name="Kohler A."/>
            <person name="Nagy L.G."/>
            <person name="Floudas D."/>
            <person name="Copeland A."/>
            <person name="Barry K.W."/>
            <person name="Cichocki N."/>
            <person name="Veneault-Fourrey C."/>
            <person name="LaButti K."/>
            <person name="Lindquist E.A."/>
            <person name="Lipzen A."/>
            <person name="Lundell T."/>
            <person name="Morin E."/>
            <person name="Murat C."/>
            <person name="Sun H."/>
            <person name="Tunlid A."/>
            <person name="Henrissat B."/>
            <person name="Grigoriev I.V."/>
            <person name="Hibbett D.S."/>
            <person name="Martin F."/>
            <person name="Nordberg H.P."/>
            <person name="Cantor M.N."/>
            <person name="Hua S.X."/>
        </authorList>
    </citation>
    <scope>NUCLEOTIDE SEQUENCE [LARGE SCALE GENOMIC DNA]</scope>
    <source>
        <strain evidence="1 2">UH-Slu-Lm8-n1</strain>
    </source>
</reference>
<dbReference type="EMBL" id="KN835309">
    <property type="protein sequence ID" value="KIK40264.1"/>
    <property type="molecule type" value="Genomic_DNA"/>
</dbReference>
<evidence type="ECO:0000313" key="2">
    <source>
        <dbReference type="Proteomes" id="UP000054485"/>
    </source>
</evidence>